<reference evidence="1" key="1">
    <citation type="submission" date="2021-04" db="EMBL/GenBank/DDBJ databases">
        <title>First draft genome resource for Brassicaceae pathogens Fusarium oxysporum f. sp. raphani and Fusarium oxysporum f. sp. rapae.</title>
        <authorList>
            <person name="Asai S."/>
        </authorList>
    </citation>
    <scope>NUCLEOTIDE SEQUENCE</scope>
    <source>
        <strain evidence="1">Tf1208</strain>
    </source>
</reference>
<dbReference type="Proteomes" id="UP000694050">
    <property type="component" value="Unassembled WGS sequence"/>
</dbReference>
<dbReference type="AlphaFoldDB" id="A0A8J5PMI8"/>
<evidence type="ECO:0000313" key="2">
    <source>
        <dbReference type="Proteomes" id="UP000694050"/>
    </source>
</evidence>
<gene>
    <name evidence="1" type="ORF">Forpe1208_v001711</name>
</gene>
<evidence type="ECO:0000313" key="1">
    <source>
        <dbReference type="EMBL" id="KAG7422094.1"/>
    </source>
</evidence>
<dbReference type="EMBL" id="JAELUQ010000001">
    <property type="protein sequence ID" value="KAG7422094.1"/>
    <property type="molecule type" value="Genomic_DNA"/>
</dbReference>
<protein>
    <submittedName>
        <fullName evidence="1">Uncharacterized protein</fullName>
    </submittedName>
</protein>
<comment type="caution">
    <text evidence="1">The sequence shown here is derived from an EMBL/GenBank/DDBJ whole genome shotgun (WGS) entry which is preliminary data.</text>
</comment>
<sequence>MSTRTRYGPCRVLRRDGVASLLWLEDAIASYNVPTVVFDLSLLVSDPEAAARSLRRDGWIDVKTDIETDLERCPFVHSNTIQYICLDPPAIEERPKPVTGQLPPIPRGPPPSTRTVLLSARDYNTSIEPLSSGPLHDGNFLPPLHILVDGLISGVLDAPPENRIEGRLGL</sequence>
<proteinExistence type="predicted"/>
<organism evidence="1 2">
    <name type="scientific">Fusarium oxysporum f. sp. rapae</name>
    <dbReference type="NCBI Taxonomy" id="485398"/>
    <lineage>
        <taxon>Eukaryota</taxon>
        <taxon>Fungi</taxon>
        <taxon>Dikarya</taxon>
        <taxon>Ascomycota</taxon>
        <taxon>Pezizomycotina</taxon>
        <taxon>Sordariomycetes</taxon>
        <taxon>Hypocreomycetidae</taxon>
        <taxon>Hypocreales</taxon>
        <taxon>Nectriaceae</taxon>
        <taxon>Fusarium</taxon>
        <taxon>Fusarium oxysporum species complex</taxon>
    </lineage>
</organism>
<accession>A0A8J5PMI8</accession>
<name>A0A8J5PMI8_FUSOX</name>